<keyword evidence="1" id="KW-0812">Transmembrane</keyword>
<protein>
    <recommendedName>
        <fullName evidence="4">DUF502 domain-containing protein</fullName>
    </recommendedName>
</protein>
<evidence type="ECO:0000256" key="1">
    <source>
        <dbReference type="SAM" id="Phobius"/>
    </source>
</evidence>
<dbReference type="EMBL" id="MEUA01000026">
    <property type="protein sequence ID" value="OGC15054.1"/>
    <property type="molecule type" value="Genomic_DNA"/>
</dbReference>
<accession>A0A1F4S3P4</accession>
<dbReference type="Proteomes" id="UP000177905">
    <property type="component" value="Unassembled WGS sequence"/>
</dbReference>
<sequence length="206" mass="23228">MWTKISNYFLRGLITLLPLLVTIWLLWFMFNFLDGILGNIITTIAGRHYPGLGLIVTVLLIFITGYFATHVFGAKIFQIGEQILCKVPIVKSVYSSAKQINDVLFIHKGESEFRRACLIEYPRKGIYTMGFVTSDAAHEIEEKTKNKLINIFIPNTPTPATGFLIMVPVQEVILLEMRTDAAFKYIVSGGVLQPESNRSHSSNVEE</sequence>
<evidence type="ECO:0008006" key="4">
    <source>
        <dbReference type="Google" id="ProtNLM"/>
    </source>
</evidence>
<comment type="caution">
    <text evidence="2">The sequence shown here is derived from an EMBL/GenBank/DDBJ whole genome shotgun (WGS) entry which is preliminary data.</text>
</comment>
<proteinExistence type="predicted"/>
<dbReference type="PANTHER" id="PTHR31876">
    <property type="entry name" value="COV-LIKE PROTEIN 1"/>
    <property type="match status" value="1"/>
</dbReference>
<feature type="transmembrane region" description="Helical" evidence="1">
    <location>
        <begin position="12"/>
        <end position="30"/>
    </location>
</feature>
<dbReference type="PANTHER" id="PTHR31876:SF26">
    <property type="entry name" value="PROTEIN LIKE COV 2"/>
    <property type="match status" value="1"/>
</dbReference>
<organism evidence="2 3">
    <name type="scientific">candidate division WOR-1 bacterium RIFOXYB2_FULL_36_35</name>
    <dbReference type="NCBI Taxonomy" id="1802578"/>
    <lineage>
        <taxon>Bacteria</taxon>
        <taxon>Bacillati</taxon>
        <taxon>Saganbacteria</taxon>
    </lineage>
</organism>
<evidence type="ECO:0000313" key="2">
    <source>
        <dbReference type="EMBL" id="OGC15054.1"/>
    </source>
</evidence>
<keyword evidence="1" id="KW-0472">Membrane</keyword>
<dbReference type="InterPro" id="IPR007462">
    <property type="entry name" value="COV1-like"/>
</dbReference>
<dbReference type="Pfam" id="PF04367">
    <property type="entry name" value="DUF502"/>
    <property type="match status" value="1"/>
</dbReference>
<dbReference type="AlphaFoldDB" id="A0A1F4S3P4"/>
<reference evidence="2 3" key="1">
    <citation type="journal article" date="2016" name="Nat. Commun.">
        <title>Thousands of microbial genomes shed light on interconnected biogeochemical processes in an aquifer system.</title>
        <authorList>
            <person name="Anantharaman K."/>
            <person name="Brown C.T."/>
            <person name="Hug L.A."/>
            <person name="Sharon I."/>
            <person name="Castelle C.J."/>
            <person name="Probst A.J."/>
            <person name="Thomas B.C."/>
            <person name="Singh A."/>
            <person name="Wilkins M.J."/>
            <person name="Karaoz U."/>
            <person name="Brodie E.L."/>
            <person name="Williams K.H."/>
            <person name="Hubbard S.S."/>
            <person name="Banfield J.F."/>
        </authorList>
    </citation>
    <scope>NUCLEOTIDE SEQUENCE [LARGE SCALE GENOMIC DNA]</scope>
</reference>
<evidence type="ECO:0000313" key="3">
    <source>
        <dbReference type="Proteomes" id="UP000177905"/>
    </source>
</evidence>
<name>A0A1F4S3P4_UNCSA</name>
<feature type="transmembrane region" description="Helical" evidence="1">
    <location>
        <begin position="50"/>
        <end position="68"/>
    </location>
</feature>
<keyword evidence="1" id="KW-1133">Transmembrane helix</keyword>
<gene>
    <name evidence="2" type="ORF">A2290_09135</name>
</gene>